<evidence type="ECO:0000313" key="3">
    <source>
        <dbReference type="Proteomes" id="UP001396898"/>
    </source>
</evidence>
<organism evidence="2 3">
    <name type="scientific">Apiospora marii</name>
    <dbReference type="NCBI Taxonomy" id="335849"/>
    <lineage>
        <taxon>Eukaryota</taxon>
        <taxon>Fungi</taxon>
        <taxon>Dikarya</taxon>
        <taxon>Ascomycota</taxon>
        <taxon>Pezizomycotina</taxon>
        <taxon>Sordariomycetes</taxon>
        <taxon>Xylariomycetidae</taxon>
        <taxon>Amphisphaeriales</taxon>
        <taxon>Apiosporaceae</taxon>
        <taxon>Apiospora</taxon>
    </lineage>
</organism>
<dbReference type="EMBL" id="JAQQWI010000004">
    <property type="protein sequence ID" value="KAK8036624.1"/>
    <property type="molecule type" value="Genomic_DNA"/>
</dbReference>
<feature type="region of interest" description="Disordered" evidence="1">
    <location>
        <begin position="187"/>
        <end position="206"/>
    </location>
</feature>
<dbReference type="Proteomes" id="UP001396898">
    <property type="component" value="Unassembled WGS sequence"/>
</dbReference>
<comment type="caution">
    <text evidence="2">The sequence shown here is derived from an EMBL/GenBank/DDBJ whole genome shotgun (WGS) entry which is preliminary data.</text>
</comment>
<name>A0ABR1SQM5_9PEZI</name>
<accession>A0ABR1SQM5</accession>
<gene>
    <name evidence="2" type="ORF">PG991_001761</name>
</gene>
<sequence length="206" mass="22322">MPPTPISFLLDSAPSFASSSASPLGFGFPLFPSRLLPVQSPLVAHQSGLRHLMWQGSMTQTMSSQHFAASGEEHLWHEESPAYQDDYDDGDGDDFSSCLTDCVLKTLGQFSQETIPRTEVQQLAGKIERFIVDVNIDGQDDAGEVHQITRSLDQGVQSETEMIAGCNGGDINSVTEEEVADAMFSPPFSTYTPAGTDHVAHETGKQ</sequence>
<evidence type="ECO:0000256" key="1">
    <source>
        <dbReference type="SAM" id="MobiDB-lite"/>
    </source>
</evidence>
<reference evidence="2 3" key="1">
    <citation type="submission" date="2023-01" db="EMBL/GenBank/DDBJ databases">
        <title>Analysis of 21 Apiospora genomes using comparative genomics revels a genus with tremendous synthesis potential of carbohydrate active enzymes and secondary metabolites.</title>
        <authorList>
            <person name="Sorensen T."/>
        </authorList>
    </citation>
    <scope>NUCLEOTIDE SEQUENCE [LARGE SCALE GENOMIC DNA]</scope>
    <source>
        <strain evidence="2 3">CBS 20057</strain>
    </source>
</reference>
<evidence type="ECO:0000313" key="2">
    <source>
        <dbReference type="EMBL" id="KAK8036624.1"/>
    </source>
</evidence>
<protein>
    <submittedName>
        <fullName evidence="2">Uncharacterized protein</fullName>
    </submittedName>
</protein>
<keyword evidence="3" id="KW-1185">Reference proteome</keyword>
<proteinExistence type="predicted"/>